<name>A0ACC2ME02_PERAE</name>
<dbReference type="EMBL" id="CM056810">
    <property type="protein sequence ID" value="KAJ8643864.1"/>
    <property type="molecule type" value="Genomic_DNA"/>
</dbReference>
<accession>A0ACC2ME02</accession>
<keyword evidence="2" id="KW-1185">Reference proteome</keyword>
<sequence length="150" mass="16251">MLGHQKGNDNSSERGEDGDSGGEMTELFLASRRPIRSESEEEMSSDADSRSSRGSSFNGDDNRRTDESLLDMAEIVKSSLEREGPDGKDVQMDCLTSIGPVSGGCNSREINGRTKEDYLSASLGIEEGGSRGTDRAPPRNSQGWISVMKR</sequence>
<organism evidence="1 2">
    <name type="scientific">Persea americana</name>
    <name type="common">Avocado</name>
    <dbReference type="NCBI Taxonomy" id="3435"/>
    <lineage>
        <taxon>Eukaryota</taxon>
        <taxon>Viridiplantae</taxon>
        <taxon>Streptophyta</taxon>
        <taxon>Embryophyta</taxon>
        <taxon>Tracheophyta</taxon>
        <taxon>Spermatophyta</taxon>
        <taxon>Magnoliopsida</taxon>
        <taxon>Magnoliidae</taxon>
        <taxon>Laurales</taxon>
        <taxon>Lauraceae</taxon>
        <taxon>Persea</taxon>
    </lineage>
</organism>
<gene>
    <name evidence="1" type="ORF">MRB53_005612</name>
</gene>
<proteinExistence type="predicted"/>
<dbReference type="Proteomes" id="UP001234297">
    <property type="component" value="Chromosome 2"/>
</dbReference>
<reference evidence="1 2" key="1">
    <citation type="journal article" date="2022" name="Hortic Res">
        <title>A haplotype resolved chromosomal level avocado genome allows analysis of novel avocado genes.</title>
        <authorList>
            <person name="Nath O."/>
            <person name="Fletcher S.J."/>
            <person name="Hayward A."/>
            <person name="Shaw L.M."/>
            <person name="Masouleh A.K."/>
            <person name="Furtado A."/>
            <person name="Henry R.J."/>
            <person name="Mitter N."/>
        </authorList>
    </citation>
    <scope>NUCLEOTIDE SEQUENCE [LARGE SCALE GENOMIC DNA]</scope>
    <source>
        <strain evidence="2">cv. Hass</strain>
    </source>
</reference>
<evidence type="ECO:0000313" key="2">
    <source>
        <dbReference type="Proteomes" id="UP001234297"/>
    </source>
</evidence>
<evidence type="ECO:0000313" key="1">
    <source>
        <dbReference type="EMBL" id="KAJ8643864.1"/>
    </source>
</evidence>
<comment type="caution">
    <text evidence="1">The sequence shown here is derived from an EMBL/GenBank/DDBJ whole genome shotgun (WGS) entry which is preliminary data.</text>
</comment>
<protein>
    <submittedName>
        <fullName evidence="1">Uncharacterized protein</fullName>
    </submittedName>
</protein>